<accession>A0A815DNG5</accession>
<dbReference type="EMBL" id="CAJNOW010004183">
    <property type="protein sequence ID" value="CAF1407682.1"/>
    <property type="molecule type" value="Genomic_DNA"/>
</dbReference>
<dbReference type="CDD" id="cd11709">
    <property type="entry name" value="SPRY"/>
    <property type="match status" value="1"/>
</dbReference>
<dbReference type="Gene3D" id="2.60.120.920">
    <property type="match status" value="1"/>
</dbReference>
<dbReference type="Proteomes" id="UP000663834">
    <property type="component" value="Unassembled WGS sequence"/>
</dbReference>
<feature type="domain" description="B30.2/SPRY" evidence="1">
    <location>
        <begin position="12"/>
        <end position="200"/>
    </location>
</feature>
<name>A0A815DNG5_9BILA</name>
<dbReference type="PANTHER" id="PTHR12245">
    <property type="entry name" value="SPRY DOMAIN CONTAINING SOCS BOX PROTEIN"/>
    <property type="match status" value="1"/>
</dbReference>
<dbReference type="EMBL" id="CAJNOV010007753">
    <property type="protein sequence ID" value="CAF1296041.1"/>
    <property type="molecule type" value="Genomic_DNA"/>
</dbReference>
<dbReference type="Pfam" id="PF00622">
    <property type="entry name" value="SPRY"/>
    <property type="match status" value="1"/>
</dbReference>
<organism evidence="2 4">
    <name type="scientific">Rotaria magnacalcarata</name>
    <dbReference type="NCBI Taxonomy" id="392030"/>
    <lineage>
        <taxon>Eukaryota</taxon>
        <taxon>Metazoa</taxon>
        <taxon>Spiralia</taxon>
        <taxon>Gnathifera</taxon>
        <taxon>Rotifera</taxon>
        <taxon>Eurotatoria</taxon>
        <taxon>Bdelloidea</taxon>
        <taxon>Philodinida</taxon>
        <taxon>Philodinidae</taxon>
        <taxon>Rotaria</taxon>
    </lineage>
</organism>
<evidence type="ECO:0000313" key="3">
    <source>
        <dbReference type="EMBL" id="CAF1407682.1"/>
    </source>
</evidence>
<dbReference type="InterPro" id="IPR043136">
    <property type="entry name" value="B30.2/SPRY_sf"/>
</dbReference>
<evidence type="ECO:0000259" key="1">
    <source>
        <dbReference type="PROSITE" id="PS50188"/>
    </source>
</evidence>
<evidence type="ECO:0000313" key="2">
    <source>
        <dbReference type="EMBL" id="CAF1296041.1"/>
    </source>
</evidence>
<comment type="caution">
    <text evidence="2">The sequence shown here is derived from an EMBL/GenBank/DDBJ whole genome shotgun (WGS) entry which is preliminary data.</text>
</comment>
<sequence length="200" mass="21967">MCDSVDIEPHRDSFPLPHSLKYKHDLKIENDLVFDATNCGPGFSLTEHNTNVRKTSSNGVWYPCLIGNAGWSRGAHYWSVRIHDRGPSGHVQVGIVNGNTDMRANTDLATGSNGYGYYVVNGNKLAFASQIGFSQTIPRNGDVIGILLDLEELTLTYFHNGHNLGTAFGKIPINQDAIKYYPAIACYEIGCSVSMIKTIT</sequence>
<dbReference type="AlphaFoldDB" id="A0A815DNG5"/>
<dbReference type="SUPFAM" id="SSF49899">
    <property type="entry name" value="Concanavalin A-like lectins/glucanases"/>
    <property type="match status" value="1"/>
</dbReference>
<dbReference type="OrthoDB" id="5951542at2759"/>
<dbReference type="InterPro" id="IPR050672">
    <property type="entry name" value="FBXO45-Fsn/SPSB_families"/>
</dbReference>
<dbReference type="PROSITE" id="PS50188">
    <property type="entry name" value="B302_SPRY"/>
    <property type="match status" value="1"/>
</dbReference>
<dbReference type="InterPro" id="IPR013320">
    <property type="entry name" value="ConA-like_dom_sf"/>
</dbReference>
<reference evidence="2" key="1">
    <citation type="submission" date="2021-02" db="EMBL/GenBank/DDBJ databases">
        <authorList>
            <person name="Nowell W R."/>
        </authorList>
    </citation>
    <scope>NUCLEOTIDE SEQUENCE</scope>
</reference>
<dbReference type="Proteomes" id="UP000663855">
    <property type="component" value="Unassembled WGS sequence"/>
</dbReference>
<gene>
    <name evidence="2" type="ORF">CJN711_LOCUS16677</name>
    <name evidence="3" type="ORF">KQP761_LOCUS9997</name>
</gene>
<dbReference type="SMART" id="SM00449">
    <property type="entry name" value="SPRY"/>
    <property type="match status" value="1"/>
</dbReference>
<dbReference type="InterPro" id="IPR003877">
    <property type="entry name" value="SPRY_dom"/>
</dbReference>
<proteinExistence type="predicted"/>
<dbReference type="PANTHER" id="PTHR12245:SF5">
    <property type="entry name" value="SPRY DOMAIN-CONTAINING SOCS BOX PROTEIN 3"/>
    <property type="match status" value="1"/>
</dbReference>
<dbReference type="InterPro" id="IPR001870">
    <property type="entry name" value="B30.2/SPRY"/>
</dbReference>
<evidence type="ECO:0000313" key="4">
    <source>
        <dbReference type="Proteomes" id="UP000663855"/>
    </source>
</evidence>
<protein>
    <recommendedName>
        <fullName evidence="1">B30.2/SPRY domain-containing protein</fullName>
    </recommendedName>
</protein>